<accession>A0A8T1RYP4</accession>
<sequence>MPWPEHASWRQRLSLQRTVLPPPLPRSSCRTSFPVLEFQPNLALTQTERAQFTSRVLKQLEEGLGINHSFHTPYHPQSSGKVERMNRELKTTLSKYC</sequence>
<protein>
    <recommendedName>
        <fullName evidence="1">Integrase catalytic domain-containing protein</fullName>
    </recommendedName>
</protein>
<evidence type="ECO:0000259" key="1">
    <source>
        <dbReference type="PROSITE" id="PS50994"/>
    </source>
</evidence>
<proteinExistence type="predicted"/>
<dbReference type="SUPFAM" id="SSF53098">
    <property type="entry name" value="Ribonuclease H-like"/>
    <property type="match status" value="1"/>
</dbReference>
<dbReference type="InterPro" id="IPR012337">
    <property type="entry name" value="RNaseH-like_sf"/>
</dbReference>
<evidence type="ECO:0000313" key="2">
    <source>
        <dbReference type="EMBL" id="KAG6921846.1"/>
    </source>
</evidence>
<dbReference type="Proteomes" id="UP000765507">
    <property type="component" value="Unassembled WGS sequence"/>
</dbReference>
<dbReference type="GO" id="GO:0003676">
    <property type="term" value="F:nucleic acid binding"/>
    <property type="evidence" value="ECO:0007669"/>
    <property type="project" value="InterPro"/>
</dbReference>
<name>A0A8T1RYP4_CHESE</name>
<evidence type="ECO:0000313" key="3">
    <source>
        <dbReference type="Proteomes" id="UP000765507"/>
    </source>
</evidence>
<keyword evidence="3" id="KW-1185">Reference proteome</keyword>
<organism evidence="2 3">
    <name type="scientific">Chelydra serpentina</name>
    <name type="common">Snapping turtle</name>
    <name type="synonym">Testudo serpentina</name>
    <dbReference type="NCBI Taxonomy" id="8475"/>
    <lineage>
        <taxon>Eukaryota</taxon>
        <taxon>Metazoa</taxon>
        <taxon>Chordata</taxon>
        <taxon>Craniata</taxon>
        <taxon>Vertebrata</taxon>
        <taxon>Euteleostomi</taxon>
        <taxon>Archelosauria</taxon>
        <taxon>Testudinata</taxon>
        <taxon>Testudines</taxon>
        <taxon>Cryptodira</taxon>
        <taxon>Durocryptodira</taxon>
        <taxon>Americhelydia</taxon>
        <taxon>Chelydroidea</taxon>
        <taxon>Chelydridae</taxon>
        <taxon>Chelydra</taxon>
    </lineage>
</organism>
<comment type="caution">
    <text evidence="2">The sequence shown here is derived from an EMBL/GenBank/DDBJ whole genome shotgun (WGS) entry which is preliminary data.</text>
</comment>
<feature type="non-terminal residue" evidence="2">
    <location>
        <position position="97"/>
    </location>
</feature>
<dbReference type="OrthoDB" id="9906983at2759"/>
<dbReference type="InterPro" id="IPR001584">
    <property type="entry name" value="Integrase_cat-core"/>
</dbReference>
<reference evidence="2 3" key="1">
    <citation type="journal article" date="2020" name="G3 (Bethesda)">
        <title>Draft Genome of the Common Snapping Turtle, Chelydra serpentina, a Model for Phenotypic Plasticity in Reptiles.</title>
        <authorList>
            <person name="Das D."/>
            <person name="Singh S.K."/>
            <person name="Bierstedt J."/>
            <person name="Erickson A."/>
            <person name="Galli G.L.J."/>
            <person name="Crossley D.A. 2nd"/>
            <person name="Rhen T."/>
        </authorList>
    </citation>
    <scope>NUCLEOTIDE SEQUENCE [LARGE SCALE GENOMIC DNA]</scope>
    <source>
        <strain evidence="2">KW</strain>
    </source>
</reference>
<dbReference type="Gene3D" id="3.30.420.10">
    <property type="entry name" value="Ribonuclease H-like superfamily/Ribonuclease H"/>
    <property type="match status" value="1"/>
</dbReference>
<dbReference type="AlphaFoldDB" id="A0A8T1RYP4"/>
<dbReference type="PROSITE" id="PS50994">
    <property type="entry name" value="INTEGRASE"/>
    <property type="match status" value="1"/>
</dbReference>
<dbReference type="InterPro" id="IPR036397">
    <property type="entry name" value="RNaseH_sf"/>
</dbReference>
<dbReference type="EMBL" id="JAHGAV010001671">
    <property type="protein sequence ID" value="KAG6921846.1"/>
    <property type="molecule type" value="Genomic_DNA"/>
</dbReference>
<gene>
    <name evidence="2" type="ORF">G0U57_005011</name>
</gene>
<feature type="domain" description="Integrase catalytic" evidence="1">
    <location>
        <begin position="51"/>
        <end position="97"/>
    </location>
</feature>
<dbReference type="GO" id="GO:0015074">
    <property type="term" value="P:DNA integration"/>
    <property type="evidence" value="ECO:0007669"/>
    <property type="project" value="InterPro"/>
</dbReference>